<name>A0AAD5QXC3_PARTN</name>
<gene>
    <name evidence="1" type="ORF">KIN20_026218</name>
</gene>
<evidence type="ECO:0000313" key="1">
    <source>
        <dbReference type="EMBL" id="KAJ1365784.1"/>
    </source>
</evidence>
<accession>A0AAD5QXC3</accession>
<reference evidence="1" key="1">
    <citation type="submission" date="2021-06" db="EMBL/GenBank/DDBJ databases">
        <title>Parelaphostrongylus tenuis whole genome reference sequence.</title>
        <authorList>
            <person name="Garwood T.J."/>
            <person name="Larsen P.A."/>
            <person name="Fountain-Jones N.M."/>
            <person name="Garbe J.R."/>
            <person name="Macchietto M.G."/>
            <person name="Kania S.A."/>
            <person name="Gerhold R.W."/>
            <person name="Richards J.E."/>
            <person name="Wolf T.M."/>
        </authorList>
    </citation>
    <scope>NUCLEOTIDE SEQUENCE</scope>
    <source>
        <strain evidence="1">MNPRO001-30</strain>
        <tissue evidence="1">Meninges</tissue>
    </source>
</reference>
<dbReference type="EMBL" id="JAHQIW010005360">
    <property type="protein sequence ID" value="KAJ1365784.1"/>
    <property type="molecule type" value="Genomic_DNA"/>
</dbReference>
<dbReference type="Proteomes" id="UP001196413">
    <property type="component" value="Unassembled WGS sequence"/>
</dbReference>
<evidence type="ECO:0000313" key="2">
    <source>
        <dbReference type="Proteomes" id="UP001196413"/>
    </source>
</evidence>
<comment type="caution">
    <text evidence="1">The sequence shown here is derived from an EMBL/GenBank/DDBJ whole genome shotgun (WGS) entry which is preliminary data.</text>
</comment>
<keyword evidence="2" id="KW-1185">Reference proteome</keyword>
<sequence length="60" mass="6827">MDTNPDKHLQTLKQCLESWKKSKNFLDIVETADLYLKSSNKMIATGLHTMAFPATQSLDK</sequence>
<organism evidence="1 2">
    <name type="scientific">Parelaphostrongylus tenuis</name>
    <name type="common">Meningeal worm</name>
    <dbReference type="NCBI Taxonomy" id="148309"/>
    <lineage>
        <taxon>Eukaryota</taxon>
        <taxon>Metazoa</taxon>
        <taxon>Ecdysozoa</taxon>
        <taxon>Nematoda</taxon>
        <taxon>Chromadorea</taxon>
        <taxon>Rhabditida</taxon>
        <taxon>Rhabditina</taxon>
        <taxon>Rhabditomorpha</taxon>
        <taxon>Strongyloidea</taxon>
        <taxon>Metastrongylidae</taxon>
        <taxon>Parelaphostrongylus</taxon>
    </lineage>
</organism>
<protein>
    <submittedName>
        <fullName evidence="1">Uncharacterized protein</fullName>
    </submittedName>
</protein>
<dbReference type="AlphaFoldDB" id="A0AAD5QXC3"/>
<proteinExistence type="predicted"/>